<feature type="transmembrane region" description="Helical" evidence="3">
    <location>
        <begin position="92"/>
        <end position="111"/>
    </location>
</feature>
<evidence type="ECO:0000256" key="1">
    <source>
        <dbReference type="ARBA" id="ARBA00007367"/>
    </source>
</evidence>
<protein>
    <recommendedName>
        <fullName evidence="6">Mitochondrial sodium/hydrogen exchanger 9B2</fullName>
    </recommendedName>
</protein>
<reference evidence="4" key="1">
    <citation type="submission" date="2022-02" db="EMBL/GenBank/DDBJ databases">
        <authorList>
            <person name="King R."/>
        </authorList>
    </citation>
    <scope>NUCLEOTIDE SEQUENCE</scope>
</reference>
<keyword evidence="3" id="KW-0812">Transmembrane</keyword>
<feature type="transmembrane region" description="Helical" evidence="3">
    <location>
        <begin position="438"/>
        <end position="456"/>
    </location>
</feature>
<feature type="transmembrane region" description="Helical" evidence="3">
    <location>
        <begin position="284"/>
        <end position="303"/>
    </location>
</feature>
<reference evidence="4" key="2">
    <citation type="submission" date="2022-10" db="EMBL/GenBank/DDBJ databases">
        <authorList>
            <consortium name="ENA_rothamsted_submissions"/>
            <consortium name="culmorum"/>
            <person name="King R."/>
        </authorList>
    </citation>
    <scope>NUCLEOTIDE SEQUENCE</scope>
</reference>
<gene>
    <name evidence="4" type="ORF">APHIGO_LOCUS6909</name>
</gene>
<feature type="transmembrane region" description="Helical" evidence="3">
    <location>
        <begin position="350"/>
        <end position="371"/>
    </location>
</feature>
<dbReference type="EMBL" id="OU899035">
    <property type="protein sequence ID" value="CAH1725912.1"/>
    <property type="molecule type" value="Genomic_DNA"/>
</dbReference>
<evidence type="ECO:0008006" key="6">
    <source>
        <dbReference type="Google" id="ProtNLM"/>
    </source>
</evidence>
<keyword evidence="3" id="KW-1133">Transmembrane helix</keyword>
<feature type="transmembrane region" description="Helical" evidence="3">
    <location>
        <begin position="511"/>
        <end position="533"/>
    </location>
</feature>
<comment type="similarity">
    <text evidence="1">Belongs to the monovalent cation:proton antiporter 1 (CPA1) transporter (TC 2.A.36) family.</text>
</comment>
<keyword evidence="3" id="KW-0472">Membrane</keyword>
<feature type="region of interest" description="Disordered" evidence="2">
    <location>
        <begin position="1"/>
        <end position="43"/>
    </location>
</feature>
<evidence type="ECO:0000313" key="4">
    <source>
        <dbReference type="EMBL" id="CAH1725912.1"/>
    </source>
</evidence>
<name>A0A9P0J200_APHGO</name>
<feature type="transmembrane region" description="Helical" evidence="3">
    <location>
        <begin position="206"/>
        <end position="228"/>
    </location>
</feature>
<dbReference type="PANTHER" id="PTHR31102">
    <property type="match status" value="1"/>
</dbReference>
<proteinExistence type="inferred from homology"/>
<sequence length="542" mass="58141">MVDSAGSSDPPEEQPLQQLQPSDGAGDDGQGRSDRDGDDDDRTAGDVVAMAWCDDRLPATAANVAATIVGVALAWSLLYVNVSPELMAVPGGSLSSIFMLYVTGAVAGRLINRIVGLPPRFGMLLAGIALQNAGLYTVTGWCSQLVSFIREVSLAVTLINGGLELDAIQLRRLSGVVAKLTLLPCIAEAATSAIAAYLILPDFSWQWSLALGFTLSAVSPAILVPGLFQLKRLGYGEVKGVNTLLIAASSLDNIVSISAFRIVIGNIFMTGSVASKIIQGFVDVSIGTMMGVVWGFFLIFVPPSPWAMIYKKPKTENMIALQRLNRLITAKRSFLLGTGGFLAMTGSRWYGYPVAGPLACIISAFVASTGWRWRLKMQNDRNNPTISVDDNCDDEDYRDLQGKPVEKVFEYVWDGLQPSVFAFLGTDIKFELLKGFDMVLVGLLVVTFGIAVRMIFTTCSVLGTGFSRKEIIFVNISWLPKATIQAILAPFAFDVAKDLGTAVDVECGNRLVTIAVISILLTAPIGAIGIKLFGPRLLPRAN</sequence>
<evidence type="ECO:0000256" key="3">
    <source>
        <dbReference type="SAM" id="Phobius"/>
    </source>
</evidence>
<dbReference type="InterPro" id="IPR051843">
    <property type="entry name" value="CPA1_transporter"/>
</dbReference>
<dbReference type="GO" id="GO:0098662">
    <property type="term" value="P:inorganic cation transmembrane transport"/>
    <property type="evidence" value="ECO:0007669"/>
    <property type="project" value="TreeGrafter"/>
</dbReference>
<accession>A0A9P0J200</accession>
<dbReference type="PANTHER" id="PTHR31102:SF1">
    <property type="entry name" value="CATION_H+ EXCHANGER DOMAIN-CONTAINING PROTEIN"/>
    <property type="match status" value="1"/>
</dbReference>
<feature type="transmembrane region" description="Helical" evidence="3">
    <location>
        <begin position="180"/>
        <end position="200"/>
    </location>
</feature>
<evidence type="ECO:0000256" key="2">
    <source>
        <dbReference type="SAM" id="MobiDB-lite"/>
    </source>
</evidence>
<feature type="transmembrane region" description="Helical" evidence="3">
    <location>
        <begin position="240"/>
        <end position="264"/>
    </location>
</feature>
<feature type="compositionally biased region" description="Low complexity" evidence="2">
    <location>
        <begin position="14"/>
        <end position="24"/>
    </location>
</feature>
<keyword evidence="5" id="KW-1185">Reference proteome</keyword>
<evidence type="ECO:0000313" key="5">
    <source>
        <dbReference type="Proteomes" id="UP001154329"/>
    </source>
</evidence>
<feature type="transmembrane region" description="Helical" evidence="3">
    <location>
        <begin position="60"/>
        <end position="80"/>
    </location>
</feature>
<dbReference type="AlphaFoldDB" id="A0A9P0J200"/>
<dbReference type="Proteomes" id="UP001154329">
    <property type="component" value="Chromosome 2"/>
</dbReference>
<organism evidence="4 5">
    <name type="scientific">Aphis gossypii</name>
    <name type="common">Cotton aphid</name>
    <dbReference type="NCBI Taxonomy" id="80765"/>
    <lineage>
        <taxon>Eukaryota</taxon>
        <taxon>Metazoa</taxon>
        <taxon>Ecdysozoa</taxon>
        <taxon>Arthropoda</taxon>
        <taxon>Hexapoda</taxon>
        <taxon>Insecta</taxon>
        <taxon>Pterygota</taxon>
        <taxon>Neoptera</taxon>
        <taxon>Paraneoptera</taxon>
        <taxon>Hemiptera</taxon>
        <taxon>Sternorrhyncha</taxon>
        <taxon>Aphidomorpha</taxon>
        <taxon>Aphidoidea</taxon>
        <taxon>Aphididae</taxon>
        <taxon>Aphidini</taxon>
        <taxon>Aphis</taxon>
        <taxon>Aphis</taxon>
    </lineage>
</organism>